<dbReference type="AlphaFoldDB" id="A0A2L2XF44"/>
<keyword evidence="2" id="KW-1185">Reference proteome</keyword>
<proteinExistence type="predicted"/>
<gene>
    <name evidence="1" type="ORF">DCCM_1062</name>
</gene>
<accession>A0A2L2XF44</accession>
<reference evidence="2" key="1">
    <citation type="submission" date="2018-02" db="EMBL/GenBank/DDBJ databases">
        <title>Genome sequence of Desulfocucumis palustris strain NAW-5.</title>
        <authorList>
            <person name="Watanabe M."/>
            <person name="Kojima H."/>
            <person name="Fukui M."/>
        </authorList>
    </citation>
    <scope>NUCLEOTIDE SEQUENCE [LARGE SCALE GENOMIC DNA]</scope>
    <source>
        <strain evidence="2">NAW-5</strain>
    </source>
</reference>
<name>A0A2L2XF44_9FIRM</name>
<dbReference type="EMBL" id="BFAV01000060">
    <property type="protein sequence ID" value="GBF32866.1"/>
    <property type="molecule type" value="Genomic_DNA"/>
</dbReference>
<evidence type="ECO:0000313" key="2">
    <source>
        <dbReference type="Proteomes" id="UP000239549"/>
    </source>
</evidence>
<evidence type="ECO:0000313" key="1">
    <source>
        <dbReference type="EMBL" id="GBF32866.1"/>
    </source>
</evidence>
<organism evidence="1 2">
    <name type="scientific">Desulfocucumis palustris</name>
    <dbReference type="NCBI Taxonomy" id="1898651"/>
    <lineage>
        <taxon>Bacteria</taxon>
        <taxon>Bacillati</taxon>
        <taxon>Bacillota</taxon>
        <taxon>Clostridia</taxon>
        <taxon>Eubacteriales</taxon>
        <taxon>Desulfocucumaceae</taxon>
        <taxon>Desulfocucumis</taxon>
    </lineage>
</organism>
<dbReference type="Proteomes" id="UP000239549">
    <property type="component" value="Unassembled WGS sequence"/>
</dbReference>
<comment type="caution">
    <text evidence="1">The sequence shown here is derived from an EMBL/GenBank/DDBJ whole genome shotgun (WGS) entry which is preliminary data.</text>
</comment>
<protein>
    <submittedName>
        <fullName evidence="1">Uncharacterized protein</fullName>
    </submittedName>
</protein>
<sequence length="43" mass="5311">MQFKYPGFYKTITLMEDTNIRKYQLEDIRELLDHLNMCPEENE</sequence>